<evidence type="ECO:0000313" key="2">
    <source>
        <dbReference type="EMBL" id="MPM95838.1"/>
    </source>
</evidence>
<sequence>MACAEDRAGQGGVLDASCEPVLRFEGIGERGDHPGVVEDAGAFADAVHRPHRRADVDAGDAQAGGDDRADRAAAAEVATVGVLLAGNAGAFADGEEAGGAGGVGGVALVGVALDHRAAVDQHAVAGFVGGGEVRMPAVRHVGADEVAGGEHPPPVFVVEAEGAGKAGEHVAEEAAAGAGLPAVRHTDAAAHGQERRVLVLLALPGLQGHAADRVPDGPAQRTAQAARCLQGVLILAFPLPRRPLHWRRGKRPAPRGTPKRASPSATVCAPRLPGIGRRGEKVIAPRIAPAAIPLIGVPCLGHEGLPDALPPREP</sequence>
<evidence type="ECO:0000256" key="1">
    <source>
        <dbReference type="SAM" id="MobiDB-lite"/>
    </source>
</evidence>
<comment type="caution">
    <text evidence="2">The sequence shown here is derived from an EMBL/GenBank/DDBJ whole genome shotgun (WGS) entry which is preliminary data.</text>
</comment>
<protein>
    <submittedName>
        <fullName evidence="2">Uncharacterized protein</fullName>
    </submittedName>
</protein>
<organism evidence="2">
    <name type="scientific">bioreactor metagenome</name>
    <dbReference type="NCBI Taxonomy" id="1076179"/>
    <lineage>
        <taxon>unclassified sequences</taxon>
        <taxon>metagenomes</taxon>
        <taxon>ecological metagenomes</taxon>
    </lineage>
</organism>
<dbReference type="EMBL" id="VSSQ01042282">
    <property type="protein sequence ID" value="MPM95838.1"/>
    <property type="molecule type" value="Genomic_DNA"/>
</dbReference>
<proteinExistence type="predicted"/>
<dbReference type="AlphaFoldDB" id="A0A645E370"/>
<accession>A0A645E370</accession>
<name>A0A645E370_9ZZZZ</name>
<feature type="region of interest" description="Disordered" evidence="1">
    <location>
        <begin position="50"/>
        <end position="69"/>
    </location>
</feature>
<reference evidence="2" key="1">
    <citation type="submission" date="2019-08" db="EMBL/GenBank/DDBJ databases">
        <authorList>
            <person name="Kucharzyk K."/>
            <person name="Murdoch R.W."/>
            <person name="Higgins S."/>
            <person name="Loffler F."/>
        </authorList>
    </citation>
    <scope>NUCLEOTIDE SEQUENCE</scope>
</reference>
<feature type="region of interest" description="Disordered" evidence="1">
    <location>
        <begin position="245"/>
        <end position="271"/>
    </location>
</feature>
<gene>
    <name evidence="2" type="ORF">SDC9_142993</name>
</gene>